<dbReference type="SUPFAM" id="SSF51197">
    <property type="entry name" value="Clavaminate synthase-like"/>
    <property type="match status" value="1"/>
</dbReference>
<keyword evidence="6" id="KW-0732">Signal</keyword>
<keyword evidence="8" id="KW-0449">Lipoprotein</keyword>
<keyword evidence="7" id="KW-1015">Disulfide bond</keyword>
<keyword evidence="5" id="KW-0325">Glycoprotein</keyword>
<dbReference type="InterPro" id="IPR008427">
    <property type="entry name" value="Extracellular_membr_CFEM_dom"/>
</dbReference>
<feature type="compositionally biased region" description="Polar residues" evidence="10">
    <location>
        <begin position="575"/>
        <end position="585"/>
    </location>
</feature>
<dbReference type="PANTHER" id="PTHR12463">
    <property type="entry name" value="OXYGENASE-RELATED"/>
    <property type="match status" value="1"/>
</dbReference>
<comment type="caution">
    <text evidence="13">The sequence shown here is derived from an EMBL/GenBank/DDBJ whole genome shotgun (WGS) entry which is preliminary data.</text>
</comment>
<keyword evidence="14" id="KW-1185">Reference proteome</keyword>
<dbReference type="Pfam" id="PF13532">
    <property type="entry name" value="2OG-FeII_Oxy_2"/>
    <property type="match status" value="1"/>
</dbReference>
<evidence type="ECO:0000256" key="8">
    <source>
        <dbReference type="ARBA" id="ARBA00023288"/>
    </source>
</evidence>
<dbReference type="Gene3D" id="2.60.120.590">
    <property type="entry name" value="Alpha-ketoglutarate-dependent dioxygenase AlkB-like"/>
    <property type="match status" value="1"/>
</dbReference>
<keyword evidence="11" id="KW-1133">Transmembrane helix</keyword>
<dbReference type="InterPro" id="IPR032857">
    <property type="entry name" value="ALKBH4"/>
</dbReference>
<evidence type="ECO:0000256" key="6">
    <source>
        <dbReference type="ARBA" id="ARBA00022729"/>
    </source>
</evidence>
<evidence type="ECO:0000256" key="7">
    <source>
        <dbReference type="ARBA" id="ARBA00023157"/>
    </source>
</evidence>
<feature type="region of interest" description="Disordered" evidence="10">
    <location>
        <begin position="560"/>
        <end position="628"/>
    </location>
</feature>
<comment type="caution">
    <text evidence="9">Lacks conserved residue(s) required for the propagation of feature annotation.</text>
</comment>
<comment type="subcellular location">
    <subcellularLocation>
        <location evidence="1">Membrane</location>
        <topology evidence="1">Lipid-anchor</topology>
        <topology evidence="1">GPI-anchor</topology>
    </subcellularLocation>
    <subcellularLocation>
        <location evidence="2">Secreted</location>
    </subcellularLocation>
</comment>
<evidence type="ECO:0000256" key="10">
    <source>
        <dbReference type="SAM" id="MobiDB-lite"/>
    </source>
</evidence>
<comment type="similarity">
    <text evidence="3">Belongs to the RBT5 family.</text>
</comment>
<keyword evidence="11" id="KW-0472">Membrane</keyword>
<dbReference type="Proteomes" id="UP001341245">
    <property type="component" value="Unassembled WGS sequence"/>
</dbReference>
<sequence>MSAPKKTKRITNQAEHCIPTAASIMKAQQIHNARSRYLSTISTMEKVPVADLEAAAGEPTQWLWLLNAGDMAARARSGITLPENLPGSPVKIVELLAKPYALIEYESFDDARAAFDAESKAVLAYAAASVVESTMAKLPPNHPTPTLLSADPPTYEFSNGLILMHEFITKEEEEEMIREYHIATASRDGRALKRGAVHYGPHFDYTTFAVSKSASTPPPEYLTRLLSRLPARDDRDIPDQYTLQHYPPGTGIPPHVDTHSAFEETIYSLSFGASTRMDFRLCGEKESRRLRLPKRSLGGGNETPQPPPSPPVEVAEEKTEEWELELPARSLLLMRGPSRYGYTHDCYRSNINRPAMRLVAIVASLAAAASAQQLLVYGDSAIPSCAQQCTILQNAQTGCIPPAAPVTDATIYESCFCQSGYLTTLKAAGSTICSDVCDASDVAKIASWYQSNCADNGVAAAAKVSTATTTDSTSTTTPSTVTSSQSTSTSTSSGSSQAASSSQNADPHHDWWSDHWKWIVMLIVVFVGLGILTVILVLLRRRYRRRQDIANVPFNSGITRNSIPALSVTPPTLGKASSNQASRTSLPRVREKDRMNVTDVPVPPLPASYDFASKERGSTPDIEYGRAG</sequence>
<name>A0ABR0T5W1_AURPU</name>
<protein>
    <recommendedName>
        <fullName evidence="12">CFEM domain-containing protein</fullName>
    </recommendedName>
</protein>
<keyword evidence="9" id="KW-0479">Metal-binding</keyword>
<accession>A0ABR0T5W1</accession>
<feature type="compositionally biased region" description="Low complexity" evidence="10">
    <location>
        <begin position="469"/>
        <end position="503"/>
    </location>
</feature>
<evidence type="ECO:0000256" key="2">
    <source>
        <dbReference type="ARBA" id="ARBA00004613"/>
    </source>
</evidence>
<dbReference type="EMBL" id="JASGXD010000025">
    <property type="protein sequence ID" value="KAK5999381.1"/>
    <property type="molecule type" value="Genomic_DNA"/>
</dbReference>
<evidence type="ECO:0000256" key="1">
    <source>
        <dbReference type="ARBA" id="ARBA00004589"/>
    </source>
</evidence>
<keyword evidence="9" id="KW-0349">Heme</keyword>
<organism evidence="13 14">
    <name type="scientific">Aureobasidium pullulans</name>
    <name type="common">Black yeast</name>
    <name type="synonym">Pullularia pullulans</name>
    <dbReference type="NCBI Taxonomy" id="5580"/>
    <lineage>
        <taxon>Eukaryota</taxon>
        <taxon>Fungi</taxon>
        <taxon>Dikarya</taxon>
        <taxon>Ascomycota</taxon>
        <taxon>Pezizomycotina</taxon>
        <taxon>Dothideomycetes</taxon>
        <taxon>Dothideomycetidae</taxon>
        <taxon>Dothideales</taxon>
        <taxon>Saccotheciaceae</taxon>
        <taxon>Aureobasidium</taxon>
    </lineage>
</organism>
<keyword evidence="11" id="KW-0812">Transmembrane</keyword>
<evidence type="ECO:0000256" key="11">
    <source>
        <dbReference type="SAM" id="Phobius"/>
    </source>
</evidence>
<evidence type="ECO:0000259" key="12">
    <source>
        <dbReference type="PROSITE" id="PS52012"/>
    </source>
</evidence>
<dbReference type="InterPro" id="IPR037151">
    <property type="entry name" value="AlkB-like_sf"/>
</dbReference>
<feature type="transmembrane region" description="Helical" evidence="11">
    <location>
        <begin position="518"/>
        <end position="539"/>
    </location>
</feature>
<proteinExistence type="inferred from homology"/>
<evidence type="ECO:0000256" key="3">
    <source>
        <dbReference type="ARBA" id="ARBA00010031"/>
    </source>
</evidence>
<evidence type="ECO:0000256" key="9">
    <source>
        <dbReference type="PROSITE-ProRule" id="PRU01356"/>
    </source>
</evidence>
<dbReference type="PROSITE" id="PS52012">
    <property type="entry name" value="CFEM"/>
    <property type="match status" value="1"/>
</dbReference>
<evidence type="ECO:0000313" key="13">
    <source>
        <dbReference type="EMBL" id="KAK5999381.1"/>
    </source>
</evidence>
<reference evidence="13 14" key="1">
    <citation type="submission" date="2023-11" db="EMBL/GenBank/DDBJ databases">
        <title>Draft genome sequence and annotation of the polyextremotolerant black yeast-like fungus Aureobasidium pullulans NRRL 62042.</title>
        <authorList>
            <person name="Dielentheis-Frenken M.R.E."/>
            <person name="Wibberg D."/>
            <person name="Blank L.M."/>
            <person name="Tiso T."/>
        </authorList>
    </citation>
    <scope>NUCLEOTIDE SEQUENCE [LARGE SCALE GENOMIC DNA]</scope>
    <source>
        <strain evidence="13 14">NRRL 62042</strain>
    </source>
</reference>
<feature type="binding site" description="axial binding residue" evidence="9">
    <location>
        <position position="408"/>
    </location>
    <ligand>
        <name>heme</name>
        <dbReference type="ChEBI" id="CHEBI:30413"/>
    </ligand>
    <ligandPart>
        <name>Fe</name>
        <dbReference type="ChEBI" id="CHEBI:18248"/>
    </ligandPart>
</feature>
<keyword evidence="9" id="KW-0408">Iron</keyword>
<dbReference type="PANTHER" id="PTHR12463:SF1">
    <property type="entry name" value="2-OXOGLUTARATE AND FE-DEPENDENT OXYGENASE FAMILY PROTEIN"/>
    <property type="match status" value="1"/>
</dbReference>
<evidence type="ECO:0000256" key="4">
    <source>
        <dbReference type="ARBA" id="ARBA00022525"/>
    </source>
</evidence>
<feature type="domain" description="CFEM" evidence="12">
    <location>
        <begin position="357"/>
        <end position="480"/>
    </location>
</feature>
<feature type="region of interest" description="Disordered" evidence="10">
    <location>
        <begin position="469"/>
        <end position="504"/>
    </location>
</feature>
<keyword evidence="4" id="KW-0964">Secreted</keyword>
<evidence type="ECO:0000256" key="5">
    <source>
        <dbReference type="ARBA" id="ARBA00022622"/>
    </source>
</evidence>
<dbReference type="InterPro" id="IPR027450">
    <property type="entry name" value="AlkB-like"/>
</dbReference>
<gene>
    <name evidence="13" type="ORF">QM012_005506</name>
</gene>
<feature type="region of interest" description="Disordered" evidence="10">
    <location>
        <begin position="290"/>
        <end position="315"/>
    </location>
</feature>
<keyword evidence="5" id="KW-0336">GPI-anchor</keyword>
<evidence type="ECO:0000313" key="14">
    <source>
        <dbReference type="Proteomes" id="UP001341245"/>
    </source>
</evidence>